<reference evidence="2" key="1">
    <citation type="submission" date="2024-06" db="EMBL/GenBank/DDBJ databases">
        <title>A Novel Isolate, Dehalogenimonas sp. Strain 4OHTPN, Dechlorinates Aromatic 4 Hydroxy chlorothalonil by a Novel Reductive Dehalogenase.</title>
        <authorList>
            <person name="Liu G."/>
        </authorList>
    </citation>
    <scope>NUCLEOTIDE SEQUENCE</scope>
    <source>
        <strain evidence="2">4OHTPN</strain>
    </source>
</reference>
<protein>
    <submittedName>
        <fullName evidence="2">Toll/interleukin-1 receptor domain-containing protein</fullName>
    </submittedName>
</protein>
<name>A0AAU8G8Y1_9CHLR</name>
<sequence>MKLRVFISYSSSDGTNFANKAAEIIRKTGHQPWIYYHNKTLGVLVWQEIAKRIVNETDVFIFLCTPLSCHSWGQAQEAGYALNHRKKTITIVIDNAQVPLELTARNYANTSSGQYLDTVKEIALDLPRIIKRIQKLNPQIEATIL</sequence>
<accession>A0AAU8G8Y1</accession>
<feature type="domain" description="TIR" evidence="1">
    <location>
        <begin position="5"/>
        <end position="113"/>
    </location>
</feature>
<dbReference type="Gene3D" id="3.40.50.10140">
    <property type="entry name" value="Toll/interleukin-1 receptor homology (TIR) domain"/>
    <property type="match status" value="1"/>
</dbReference>
<keyword evidence="2" id="KW-0675">Receptor</keyword>
<gene>
    <name evidence="2" type="ORF">ABV300_08285</name>
</gene>
<dbReference type="RefSeq" id="WP_353714383.1">
    <property type="nucleotide sequence ID" value="NZ_CP159307.1"/>
</dbReference>
<evidence type="ECO:0000259" key="1">
    <source>
        <dbReference type="Pfam" id="PF13676"/>
    </source>
</evidence>
<dbReference type="AlphaFoldDB" id="A0AAU8G8Y1"/>
<proteinExistence type="predicted"/>
<dbReference type="Pfam" id="PF13676">
    <property type="entry name" value="TIR_2"/>
    <property type="match status" value="1"/>
</dbReference>
<organism evidence="2">
    <name type="scientific">Dehalogenimonas sp. 4OHTPN</name>
    <dbReference type="NCBI Taxonomy" id="3166643"/>
    <lineage>
        <taxon>Bacteria</taxon>
        <taxon>Bacillati</taxon>
        <taxon>Chloroflexota</taxon>
        <taxon>Dehalococcoidia</taxon>
        <taxon>Dehalococcoidales</taxon>
        <taxon>Dehalococcoidaceae</taxon>
        <taxon>Dehalogenimonas</taxon>
    </lineage>
</organism>
<dbReference type="InterPro" id="IPR000157">
    <property type="entry name" value="TIR_dom"/>
</dbReference>
<dbReference type="InterPro" id="IPR035897">
    <property type="entry name" value="Toll_tir_struct_dom_sf"/>
</dbReference>
<dbReference type="EMBL" id="CP159307">
    <property type="protein sequence ID" value="XCH33135.1"/>
    <property type="molecule type" value="Genomic_DNA"/>
</dbReference>
<dbReference type="SUPFAM" id="SSF52200">
    <property type="entry name" value="Toll/Interleukin receptor TIR domain"/>
    <property type="match status" value="1"/>
</dbReference>
<dbReference type="GO" id="GO:0007165">
    <property type="term" value="P:signal transduction"/>
    <property type="evidence" value="ECO:0007669"/>
    <property type="project" value="InterPro"/>
</dbReference>
<evidence type="ECO:0000313" key="2">
    <source>
        <dbReference type="EMBL" id="XCH33135.1"/>
    </source>
</evidence>